<dbReference type="CDD" id="cd11393">
    <property type="entry name" value="bHLH_AtbHLH_like"/>
    <property type="match status" value="1"/>
</dbReference>
<comment type="subcellular location">
    <subcellularLocation>
        <location evidence="1">Nucleus</location>
    </subcellularLocation>
</comment>
<protein>
    <recommendedName>
        <fullName evidence="6">BHLH domain-containing protein</fullName>
    </recommendedName>
</protein>
<proteinExistence type="predicted"/>
<evidence type="ECO:0000256" key="3">
    <source>
        <dbReference type="ARBA" id="ARBA00023163"/>
    </source>
</evidence>
<dbReference type="EnsemblPlants" id="Kaladp0018s0069.1.v1.1">
    <property type="protein sequence ID" value="Kaladp0018s0069.1.v1.1"/>
    <property type="gene ID" value="Kaladp0018s0069.v1.1"/>
</dbReference>
<accession>A0A7N0T1S1</accession>
<dbReference type="SUPFAM" id="SSF47459">
    <property type="entry name" value="HLH, helix-loop-helix DNA-binding domain"/>
    <property type="match status" value="1"/>
</dbReference>
<evidence type="ECO:0000256" key="4">
    <source>
        <dbReference type="ARBA" id="ARBA00023242"/>
    </source>
</evidence>
<keyword evidence="8" id="KW-1185">Reference proteome</keyword>
<feature type="compositionally biased region" description="Polar residues" evidence="5">
    <location>
        <begin position="8"/>
        <end position="19"/>
    </location>
</feature>
<keyword evidence="2" id="KW-0805">Transcription regulation</keyword>
<name>A0A7N0T1S1_KALFE</name>
<dbReference type="PROSITE" id="PS50888">
    <property type="entry name" value="BHLH"/>
    <property type="match status" value="1"/>
</dbReference>
<dbReference type="Proteomes" id="UP000594263">
    <property type="component" value="Unplaced"/>
</dbReference>
<feature type="region of interest" description="Disordered" evidence="5">
    <location>
        <begin position="1"/>
        <end position="62"/>
    </location>
</feature>
<dbReference type="InterPro" id="IPR045239">
    <property type="entry name" value="bHLH95_bHLH"/>
</dbReference>
<dbReference type="GO" id="GO:0005634">
    <property type="term" value="C:nucleus"/>
    <property type="evidence" value="ECO:0007669"/>
    <property type="project" value="UniProtKB-SubCell"/>
</dbReference>
<evidence type="ECO:0000259" key="6">
    <source>
        <dbReference type="PROSITE" id="PS50888"/>
    </source>
</evidence>
<dbReference type="Gene3D" id="4.10.280.10">
    <property type="entry name" value="Helix-loop-helix DNA-binding domain"/>
    <property type="match status" value="1"/>
</dbReference>
<keyword evidence="4" id="KW-0539">Nucleus</keyword>
<dbReference type="AlphaFoldDB" id="A0A7N0T1S1"/>
<dbReference type="GO" id="GO:0009960">
    <property type="term" value="P:endosperm development"/>
    <property type="evidence" value="ECO:0007669"/>
    <property type="project" value="InterPro"/>
</dbReference>
<dbReference type="PANTHER" id="PTHR46772">
    <property type="entry name" value="BHLH DOMAIN-CONTAINING PROTEIN"/>
    <property type="match status" value="1"/>
</dbReference>
<feature type="compositionally biased region" description="Low complexity" evidence="5">
    <location>
        <begin position="170"/>
        <end position="193"/>
    </location>
</feature>
<evidence type="ECO:0000256" key="2">
    <source>
        <dbReference type="ARBA" id="ARBA00023015"/>
    </source>
</evidence>
<dbReference type="SMART" id="SM00353">
    <property type="entry name" value="HLH"/>
    <property type="match status" value="1"/>
</dbReference>
<evidence type="ECO:0000256" key="5">
    <source>
        <dbReference type="SAM" id="MobiDB-lite"/>
    </source>
</evidence>
<feature type="region of interest" description="Disordered" evidence="5">
    <location>
        <begin position="168"/>
        <end position="213"/>
    </location>
</feature>
<dbReference type="Pfam" id="PF00010">
    <property type="entry name" value="HLH"/>
    <property type="match status" value="1"/>
</dbReference>
<dbReference type="Gramene" id="Kaladp0018s0069.1.v1.1">
    <property type="protein sequence ID" value="Kaladp0018s0069.1.v1.1"/>
    <property type="gene ID" value="Kaladp0018s0069.v1.1"/>
</dbReference>
<feature type="compositionally biased region" description="Basic and acidic residues" evidence="5">
    <location>
        <begin position="29"/>
        <end position="43"/>
    </location>
</feature>
<dbReference type="PANTHER" id="PTHR46772:SF8">
    <property type="entry name" value="TRANSCRIPTION FACTOR BHLH95"/>
    <property type="match status" value="1"/>
</dbReference>
<evidence type="ECO:0000256" key="1">
    <source>
        <dbReference type="ARBA" id="ARBA00004123"/>
    </source>
</evidence>
<evidence type="ECO:0000313" key="8">
    <source>
        <dbReference type="Proteomes" id="UP000594263"/>
    </source>
</evidence>
<evidence type="ECO:0000313" key="7">
    <source>
        <dbReference type="EnsemblPlants" id="Kaladp0018s0069.1.v1.1"/>
    </source>
</evidence>
<dbReference type="InterPro" id="IPR036638">
    <property type="entry name" value="HLH_DNA-bd_sf"/>
</dbReference>
<reference evidence="7" key="1">
    <citation type="submission" date="2021-01" db="UniProtKB">
        <authorList>
            <consortium name="EnsemblPlants"/>
        </authorList>
    </citation>
    <scope>IDENTIFICATION</scope>
</reference>
<keyword evidence="3" id="KW-0804">Transcription</keyword>
<organism evidence="7 8">
    <name type="scientific">Kalanchoe fedtschenkoi</name>
    <name type="common">Lavender scallops</name>
    <name type="synonym">South American air plant</name>
    <dbReference type="NCBI Taxonomy" id="63787"/>
    <lineage>
        <taxon>Eukaryota</taxon>
        <taxon>Viridiplantae</taxon>
        <taxon>Streptophyta</taxon>
        <taxon>Embryophyta</taxon>
        <taxon>Tracheophyta</taxon>
        <taxon>Spermatophyta</taxon>
        <taxon>Magnoliopsida</taxon>
        <taxon>eudicotyledons</taxon>
        <taxon>Gunneridae</taxon>
        <taxon>Pentapetalae</taxon>
        <taxon>Saxifragales</taxon>
        <taxon>Crassulaceae</taxon>
        <taxon>Kalanchoe</taxon>
    </lineage>
</organism>
<dbReference type="GO" id="GO:0046983">
    <property type="term" value="F:protein dimerization activity"/>
    <property type="evidence" value="ECO:0007669"/>
    <property type="project" value="InterPro"/>
</dbReference>
<dbReference type="InterPro" id="IPR044278">
    <property type="entry name" value="BHLH95-like"/>
</dbReference>
<dbReference type="GO" id="GO:0003700">
    <property type="term" value="F:DNA-binding transcription factor activity"/>
    <property type="evidence" value="ECO:0007669"/>
    <property type="project" value="InterPro"/>
</dbReference>
<sequence>MEDEKPQGENNDVSFSCGSLSLWGAGGEEAEKGDGSAKREELGKGVAGGGEKGEEEGTAAAEEQVELHIQTERERRRKMSGMFGALHALIPHLPPKTDKATIVESAVSYVRTLEERLQILQHRKQEKLEQAKNGVGFNPFPPSPSSMIPPQPHPPPYEPMALLADHHLHSSSSSRSITPPNSNPTTPTTHNAPGSPIMMLNPNRNSSSPRETPVKLTLSSSSIMFRTFTSKNVVLCVCGEEASFNICGARRPGFYTGIASVLDKYRLEVKSCHISSDTQSNRATLMIQAQATALLDQYPAEEIYKRAAVEMVQVVSF</sequence>
<dbReference type="InterPro" id="IPR011598">
    <property type="entry name" value="bHLH_dom"/>
</dbReference>
<dbReference type="OMA" id="GARSMIT"/>
<feature type="domain" description="BHLH" evidence="6">
    <location>
        <begin position="63"/>
        <end position="113"/>
    </location>
</feature>